<evidence type="ECO:0000313" key="7">
    <source>
        <dbReference type="Proteomes" id="UP000265768"/>
    </source>
</evidence>
<dbReference type="SUPFAM" id="SSF53850">
    <property type="entry name" value="Periplasmic binding protein-like II"/>
    <property type="match status" value="1"/>
</dbReference>
<dbReference type="InterPro" id="IPR036390">
    <property type="entry name" value="WH_DNA-bd_sf"/>
</dbReference>
<dbReference type="GO" id="GO:0003677">
    <property type="term" value="F:DNA binding"/>
    <property type="evidence" value="ECO:0007669"/>
    <property type="project" value="UniProtKB-KW"/>
</dbReference>
<name>A0A3A4BH68_9ACTN</name>
<dbReference type="SUPFAM" id="SSF46785">
    <property type="entry name" value="Winged helix' DNA-binding domain"/>
    <property type="match status" value="1"/>
</dbReference>
<dbReference type="Pfam" id="PF00126">
    <property type="entry name" value="HTH_1"/>
    <property type="match status" value="1"/>
</dbReference>
<keyword evidence="3" id="KW-0238">DNA-binding</keyword>
<dbReference type="CDD" id="cd08414">
    <property type="entry name" value="PBP2_LTTR_aromatics_like"/>
    <property type="match status" value="1"/>
</dbReference>
<dbReference type="AlphaFoldDB" id="A0A3A4BH68"/>
<keyword evidence="4" id="KW-0804">Transcription</keyword>
<feature type="domain" description="HTH lysR-type" evidence="5">
    <location>
        <begin position="27"/>
        <end position="84"/>
    </location>
</feature>
<dbReference type="OrthoDB" id="3176554at2"/>
<reference evidence="6 7" key="1">
    <citation type="submission" date="2018-09" db="EMBL/GenBank/DDBJ databases">
        <title>YIM 75507 draft genome.</title>
        <authorList>
            <person name="Tang S."/>
            <person name="Feng Y."/>
        </authorList>
    </citation>
    <scope>NUCLEOTIDE SEQUENCE [LARGE SCALE GENOMIC DNA]</scope>
    <source>
        <strain evidence="6 7">YIM 75507</strain>
    </source>
</reference>
<dbReference type="InterPro" id="IPR005119">
    <property type="entry name" value="LysR_subst-bd"/>
</dbReference>
<dbReference type="FunFam" id="1.10.10.10:FF:000001">
    <property type="entry name" value="LysR family transcriptional regulator"/>
    <property type="match status" value="1"/>
</dbReference>
<sequence>MIHGRPTGSYPSKSGFTRHHKLAVMDVSLRLLRAFLAVAEERHVGRAAQRLFISQPALSQDVRRLERELGVTLFTRSRAGMTPTPAGEEFAAEVRRALEILDRAVAAARAEPPTLTLAYTPSIGNRLMPLLLPELERARPGLRVEERELDTGEVGPAVESGRFDLGLAHCPDPSPRLSRHVLADVPLVVALGAAHPLAREDAVDLRELSGLDLLIWPREVAPAYFDRLLEICRAAGLDPALRTGPRRALTRAYVLASGTAFALLPGGAAHLAVPGVVFLPPRAPGATVTLELLTRRSDPRPEVAAAVTTLRQASRALL</sequence>
<dbReference type="Pfam" id="PF03466">
    <property type="entry name" value="LysR_substrate"/>
    <property type="match status" value="1"/>
</dbReference>
<dbReference type="EMBL" id="QZEY01000002">
    <property type="protein sequence ID" value="RJL34122.1"/>
    <property type="molecule type" value="Genomic_DNA"/>
</dbReference>
<dbReference type="PROSITE" id="PS50931">
    <property type="entry name" value="HTH_LYSR"/>
    <property type="match status" value="1"/>
</dbReference>
<dbReference type="Gene3D" id="3.40.190.10">
    <property type="entry name" value="Periplasmic binding protein-like II"/>
    <property type="match status" value="2"/>
</dbReference>
<evidence type="ECO:0000256" key="4">
    <source>
        <dbReference type="ARBA" id="ARBA00023163"/>
    </source>
</evidence>
<dbReference type="Gene3D" id="1.10.10.10">
    <property type="entry name" value="Winged helix-like DNA-binding domain superfamily/Winged helix DNA-binding domain"/>
    <property type="match status" value="1"/>
</dbReference>
<evidence type="ECO:0000256" key="2">
    <source>
        <dbReference type="ARBA" id="ARBA00023015"/>
    </source>
</evidence>
<dbReference type="PANTHER" id="PTHR30346:SF28">
    <property type="entry name" value="HTH-TYPE TRANSCRIPTIONAL REGULATOR CYNR"/>
    <property type="match status" value="1"/>
</dbReference>
<comment type="similarity">
    <text evidence="1">Belongs to the LysR transcriptional regulatory family.</text>
</comment>
<proteinExistence type="inferred from homology"/>
<protein>
    <submittedName>
        <fullName evidence="6">LysR family transcriptional regulator</fullName>
    </submittedName>
</protein>
<accession>A0A3A4BH68</accession>
<keyword evidence="7" id="KW-1185">Reference proteome</keyword>
<dbReference type="PANTHER" id="PTHR30346">
    <property type="entry name" value="TRANSCRIPTIONAL DUAL REGULATOR HCAR-RELATED"/>
    <property type="match status" value="1"/>
</dbReference>
<dbReference type="InterPro" id="IPR036388">
    <property type="entry name" value="WH-like_DNA-bd_sf"/>
</dbReference>
<comment type="caution">
    <text evidence="6">The sequence shown here is derived from an EMBL/GenBank/DDBJ whole genome shotgun (WGS) entry which is preliminary data.</text>
</comment>
<evidence type="ECO:0000313" key="6">
    <source>
        <dbReference type="EMBL" id="RJL34122.1"/>
    </source>
</evidence>
<gene>
    <name evidence="6" type="ORF">D5H75_06445</name>
</gene>
<evidence type="ECO:0000256" key="3">
    <source>
        <dbReference type="ARBA" id="ARBA00023125"/>
    </source>
</evidence>
<dbReference type="GO" id="GO:0032993">
    <property type="term" value="C:protein-DNA complex"/>
    <property type="evidence" value="ECO:0007669"/>
    <property type="project" value="TreeGrafter"/>
</dbReference>
<dbReference type="GO" id="GO:0003700">
    <property type="term" value="F:DNA-binding transcription factor activity"/>
    <property type="evidence" value="ECO:0007669"/>
    <property type="project" value="InterPro"/>
</dbReference>
<organism evidence="6 7">
    <name type="scientific">Bailinhaonella thermotolerans</name>
    <dbReference type="NCBI Taxonomy" id="1070861"/>
    <lineage>
        <taxon>Bacteria</taxon>
        <taxon>Bacillati</taxon>
        <taxon>Actinomycetota</taxon>
        <taxon>Actinomycetes</taxon>
        <taxon>Streptosporangiales</taxon>
        <taxon>Streptosporangiaceae</taxon>
        <taxon>Bailinhaonella</taxon>
    </lineage>
</organism>
<evidence type="ECO:0000259" key="5">
    <source>
        <dbReference type="PROSITE" id="PS50931"/>
    </source>
</evidence>
<dbReference type="PRINTS" id="PR00039">
    <property type="entry name" value="HTHLYSR"/>
</dbReference>
<keyword evidence="2" id="KW-0805">Transcription regulation</keyword>
<dbReference type="InterPro" id="IPR000847">
    <property type="entry name" value="LysR_HTH_N"/>
</dbReference>
<dbReference type="Proteomes" id="UP000265768">
    <property type="component" value="Unassembled WGS sequence"/>
</dbReference>
<evidence type="ECO:0000256" key="1">
    <source>
        <dbReference type="ARBA" id="ARBA00009437"/>
    </source>
</evidence>